<dbReference type="SMART" id="SM00387">
    <property type="entry name" value="HATPase_c"/>
    <property type="match status" value="1"/>
</dbReference>
<dbReference type="CDD" id="cd00082">
    <property type="entry name" value="HisKA"/>
    <property type="match status" value="1"/>
</dbReference>
<organism evidence="19 20">
    <name type="scientific">Nitrospira defluvii</name>
    <dbReference type="NCBI Taxonomy" id="330214"/>
    <lineage>
        <taxon>Bacteria</taxon>
        <taxon>Pseudomonadati</taxon>
        <taxon>Nitrospirota</taxon>
        <taxon>Nitrospiria</taxon>
        <taxon>Nitrospirales</taxon>
        <taxon>Nitrospiraceae</taxon>
        <taxon>Nitrospira</taxon>
    </lineage>
</organism>
<keyword evidence="20" id="KW-1185">Reference proteome</keyword>
<dbReference type="PROSITE" id="PS50110">
    <property type="entry name" value="RESPONSE_REGULATORY"/>
    <property type="match status" value="1"/>
</dbReference>
<dbReference type="Gene3D" id="3.40.50.2300">
    <property type="match status" value="1"/>
</dbReference>
<feature type="domain" description="PAS" evidence="17">
    <location>
        <begin position="350"/>
        <end position="421"/>
    </location>
</feature>
<sequence>MTPSSPAASSRRSYPWLPVLIVGMTIVAFVIGVVMLRSIEVRMVEATGENLTLASAEIADKLDRLLFERHADVRMMARAVSGRAADKKFMNEYLQWMKETYAPVYLWLGVTDAQGRMVASTDSSTIGQDYGRSGWFDRVRQTGAVQVDEVEVHESNHKIESIAFTAPIIAIDGRFLGAVTTRIGLPMLEDVLIETVREIQQTEGAVGPFEYQFLTKAGMVFVDSASTSVERTNLREMGLPSVLLSSSGKAGYVEEMHVRRRVPVVTGYSQTKGYSEYSGLQWTILLRIDRDVILLPIRAMMWKLGMAGVVVWLPMVGLLLWATGRLRDQHRQAQQESEWARAAEAALLQSQERNRVIVDTALDAVISMDAGGIITDWNAQAVNIFGWEREEALGRRVSETVIPSRDREAHERGLRHFLDTGQGALLNRRIEMMGSHRDGHEFPVEITISPARLGDAYIFSAFIRDITARKRTERQLASQYAVTRVLAESRTLEEAGPKILQAICESLEWELGIFWRLDRQSSVLRCLDVWQSPGLNAEEFVLETWQHTFSIGQGLPGRIWQAGEPTWIKDVVQEANFPRGAAASRVGLHGAFGFPVRVGTEVEGVIELFRREIKQPDEQLLKMVADVGLKIGQFGDRARAEEALRRTEAQLQQSQKMEAVGRLAGGVAHDFNNMLTVIRGYSELVLSRLSPTDGFRKELEEVKKAADRASGLTGQLLAFSRRQFIAPKVLDLNSVIHNMEGMLRRLLGEDIVELCTVMDPGLGQVKADPGQVEQVIMNLAVNARDAMPNGGRLTVETANVQFGPRRNRPPMGAEPGSYIALIVRDTGHGMDEDTQSHVFEPFFTTKEKGKGTGLGLSTVYGIVKQSGGFIEVESKPGRGATFKIFFPRVEAASPEAESVAVGGDSVRGRETVLLVEDEPGVRRLVNETLRLHGYTVLEARHGIEALLTGAKHAGPIHLLLTDVVMPQMSGPEVAEKLATVRPEVKVLYMSGYPDHPAFSKGGIDTEHSFLQKPFTPTTLAQKVREVLDGSKVG</sequence>
<keyword evidence="4" id="KW-1003">Cell membrane</keyword>
<dbReference type="RefSeq" id="WP_213042494.1">
    <property type="nucleotide sequence ID" value="NZ_CAJNBJ010000016.1"/>
</dbReference>
<evidence type="ECO:0000259" key="15">
    <source>
        <dbReference type="PROSITE" id="PS50109"/>
    </source>
</evidence>
<evidence type="ECO:0000256" key="8">
    <source>
        <dbReference type="ARBA" id="ARBA00022741"/>
    </source>
</evidence>
<comment type="catalytic activity">
    <reaction evidence="1">
        <text>ATP + protein L-histidine = ADP + protein N-phospho-L-histidine.</text>
        <dbReference type="EC" id="2.7.13.3"/>
    </reaction>
</comment>
<dbReference type="Pfam" id="PF00512">
    <property type="entry name" value="HisKA"/>
    <property type="match status" value="1"/>
</dbReference>
<dbReference type="Gene3D" id="3.30.450.40">
    <property type="match status" value="1"/>
</dbReference>
<dbReference type="InterPro" id="IPR001789">
    <property type="entry name" value="Sig_transdc_resp-reg_receiver"/>
</dbReference>
<protein>
    <recommendedName>
        <fullName evidence="3">histidine kinase</fullName>
        <ecNumber evidence="3">2.7.13.3</ecNumber>
    </recommendedName>
</protein>
<keyword evidence="10" id="KW-0067">ATP-binding</keyword>
<gene>
    <name evidence="19" type="ORF">NSPZN2_30325</name>
</gene>
<dbReference type="PROSITE" id="PS50109">
    <property type="entry name" value="HIS_KIN"/>
    <property type="match status" value="1"/>
</dbReference>
<dbReference type="InterPro" id="IPR005467">
    <property type="entry name" value="His_kinase_dom"/>
</dbReference>
<dbReference type="PANTHER" id="PTHR43065:SF42">
    <property type="entry name" value="TWO-COMPONENT SENSOR PPRA"/>
    <property type="match status" value="1"/>
</dbReference>
<dbReference type="Pfam" id="PF00989">
    <property type="entry name" value="PAS"/>
    <property type="match status" value="1"/>
</dbReference>
<evidence type="ECO:0000256" key="9">
    <source>
        <dbReference type="ARBA" id="ARBA00022777"/>
    </source>
</evidence>
<keyword evidence="12" id="KW-0902">Two-component regulatory system</keyword>
<dbReference type="SUPFAM" id="SSF55781">
    <property type="entry name" value="GAF domain-like"/>
    <property type="match status" value="1"/>
</dbReference>
<evidence type="ECO:0000256" key="5">
    <source>
        <dbReference type="ARBA" id="ARBA00022553"/>
    </source>
</evidence>
<dbReference type="InterPro" id="IPR004358">
    <property type="entry name" value="Sig_transdc_His_kin-like_C"/>
</dbReference>
<keyword evidence="8" id="KW-0547">Nucleotide-binding</keyword>
<evidence type="ECO:0000256" key="13">
    <source>
        <dbReference type="PROSITE-ProRule" id="PRU00169"/>
    </source>
</evidence>
<dbReference type="NCBIfam" id="TIGR00229">
    <property type="entry name" value="sensory_box"/>
    <property type="match status" value="1"/>
</dbReference>
<evidence type="ECO:0000256" key="14">
    <source>
        <dbReference type="SAM" id="Phobius"/>
    </source>
</evidence>
<dbReference type="SMART" id="SM00065">
    <property type="entry name" value="GAF"/>
    <property type="match status" value="1"/>
</dbReference>
<dbReference type="SUPFAM" id="SSF55874">
    <property type="entry name" value="ATPase domain of HSP90 chaperone/DNA topoisomerase II/histidine kinase"/>
    <property type="match status" value="1"/>
</dbReference>
<dbReference type="InterPro" id="IPR000014">
    <property type="entry name" value="PAS"/>
</dbReference>
<keyword evidence="14" id="KW-0472">Membrane</keyword>
<feature type="transmembrane region" description="Helical" evidence="14">
    <location>
        <begin position="16"/>
        <end position="36"/>
    </location>
</feature>
<comment type="caution">
    <text evidence="19">The sequence shown here is derived from an EMBL/GenBank/DDBJ whole genome shotgun (WGS) entry which is preliminary data.</text>
</comment>
<dbReference type="Gene3D" id="3.30.450.20">
    <property type="entry name" value="PAS domain"/>
    <property type="match status" value="2"/>
</dbReference>
<dbReference type="SMART" id="SM00448">
    <property type="entry name" value="REC"/>
    <property type="match status" value="1"/>
</dbReference>
<keyword evidence="11 14" id="KW-1133">Transmembrane helix</keyword>
<evidence type="ECO:0000256" key="1">
    <source>
        <dbReference type="ARBA" id="ARBA00000085"/>
    </source>
</evidence>
<evidence type="ECO:0000256" key="6">
    <source>
        <dbReference type="ARBA" id="ARBA00022679"/>
    </source>
</evidence>
<evidence type="ECO:0000256" key="3">
    <source>
        <dbReference type="ARBA" id="ARBA00012438"/>
    </source>
</evidence>
<feature type="transmembrane region" description="Helical" evidence="14">
    <location>
        <begin position="304"/>
        <end position="322"/>
    </location>
</feature>
<evidence type="ECO:0000256" key="12">
    <source>
        <dbReference type="ARBA" id="ARBA00023012"/>
    </source>
</evidence>
<dbReference type="EMBL" id="CAJNBJ010000016">
    <property type="protein sequence ID" value="CAE6754293.1"/>
    <property type="molecule type" value="Genomic_DNA"/>
</dbReference>
<feature type="domain" description="Response regulatory" evidence="16">
    <location>
        <begin position="911"/>
        <end position="1027"/>
    </location>
</feature>
<dbReference type="GO" id="GO:0004673">
    <property type="term" value="F:protein histidine kinase activity"/>
    <property type="evidence" value="ECO:0007669"/>
    <property type="project" value="UniProtKB-EC"/>
</dbReference>
<dbReference type="PRINTS" id="PR00344">
    <property type="entry name" value="BCTRLSENSOR"/>
</dbReference>
<dbReference type="InterPro" id="IPR036097">
    <property type="entry name" value="HisK_dim/P_sf"/>
</dbReference>
<dbReference type="SUPFAM" id="SSF55785">
    <property type="entry name" value="PYP-like sensor domain (PAS domain)"/>
    <property type="match status" value="1"/>
</dbReference>
<dbReference type="SMART" id="SM00388">
    <property type="entry name" value="HisKA"/>
    <property type="match status" value="1"/>
</dbReference>
<dbReference type="SUPFAM" id="SSF47384">
    <property type="entry name" value="Homodimeric domain of signal transducing histidine kinase"/>
    <property type="match status" value="1"/>
</dbReference>
<dbReference type="InterPro" id="IPR035965">
    <property type="entry name" value="PAS-like_dom_sf"/>
</dbReference>
<evidence type="ECO:0000256" key="4">
    <source>
        <dbReference type="ARBA" id="ARBA00022475"/>
    </source>
</evidence>
<feature type="domain" description="Histidine kinase" evidence="15">
    <location>
        <begin position="666"/>
        <end position="890"/>
    </location>
</feature>
<dbReference type="Gene3D" id="3.30.565.10">
    <property type="entry name" value="Histidine kinase-like ATPase, C-terminal domain"/>
    <property type="match status" value="1"/>
</dbReference>
<evidence type="ECO:0000259" key="17">
    <source>
        <dbReference type="PROSITE" id="PS50112"/>
    </source>
</evidence>
<evidence type="ECO:0000256" key="10">
    <source>
        <dbReference type="ARBA" id="ARBA00022840"/>
    </source>
</evidence>
<dbReference type="SUPFAM" id="SSF103190">
    <property type="entry name" value="Sensory domain-like"/>
    <property type="match status" value="1"/>
</dbReference>
<dbReference type="InterPro" id="IPR013767">
    <property type="entry name" value="PAS_fold"/>
</dbReference>
<dbReference type="InterPro" id="IPR011006">
    <property type="entry name" value="CheY-like_superfamily"/>
</dbReference>
<dbReference type="SMART" id="SM00091">
    <property type="entry name" value="PAS"/>
    <property type="match status" value="1"/>
</dbReference>
<keyword evidence="6 19" id="KW-0808">Transferase</keyword>
<dbReference type="Gene3D" id="1.10.287.130">
    <property type="match status" value="1"/>
</dbReference>
<dbReference type="CDD" id="cd18773">
    <property type="entry name" value="PDC1_HK_sensor"/>
    <property type="match status" value="1"/>
</dbReference>
<evidence type="ECO:0000259" key="16">
    <source>
        <dbReference type="PROSITE" id="PS50110"/>
    </source>
</evidence>
<dbReference type="EC" id="2.7.13.3" evidence="3"/>
<evidence type="ECO:0000313" key="20">
    <source>
        <dbReference type="Proteomes" id="UP000675880"/>
    </source>
</evidence>
<dbReference type="InterPro" id="IPR036890">
    <property type="entry name" value="HATPase_C_sf"/>
</dbReference>
<evidence type="ECO:0000313" key="19">
    <source>
        <dbReference type="EMBL" id="CAE6754293.1"/>
    </source>
</evidence>
<evidence type="ECO:0000256" key="11">
    <source>
        <dbReference type="ARBA" id="ARBA00022989"/>
    </source>
</evidence>
<keyword evidence="7 14" id="KW-0812">Transmembrane</keyword>
<reference evidence="19 20" key="1">
    <citation type="submission" date="2021-02" db="EMBL/GenBank/DDBJ databases">
        <authorList>
            <person name="Han P."/>
        </authorList>
    </citation>
    <scope>NUCLEOTIDE SEQUENCE [LARGE SCALE GENOMIC DNA]</scope>
    <source>
        <strain evidence="19">Candidatus Nitrospira sp. ZN2</strain>
    </source>
</reference>
<dbReference type="InterPro" id="IPR003594">
    <property type="entry name" value="HATPase_dom"/>
</dbReference>
<dbReference type="Proteomes" id="UP000675880">
    <property type="component" value="Unassembled WGS sequence"/>
</dbReference>
<feature type="domain" description="PAC" evidence="18">
    <location>
        <begin position="428"/>
        <end position="478"/>
    </location>
</feature>
<dbReference type="InterPro" id="IPR000700">
    <property type="entry name" value="PAS-assoc_C"/>
</dbReference>
<evidence type="ECO:0000259" key="18">
    <source>
        <dbReference type="PROSITE" id="PS50113"/>
    </source>
</evidence>
<evidence type="ECO:0000256" key="7">
    <source>
        <dbReference type="ARBA" id="ARBA00022692"/>
    </source>
</evidence>
<evidence type="ECO:0000256" key="2">
    <source>
        <dbReference type="ARBA" id="ARBA00004651"/>
    </source>
</evidence>
<accession>A0ABM8RI96</accession>
<dbReference type="SUPFAM" id="SSF52172">
    <property type="entry name" value="CheY-like"/>
    <property type="match status" value="1"/>
</dbReference>
<dbReference type="InterPro" id="IPR003018">
    <property type="entry name" value="GAF"/>
</dbReference>
<proteinExistence type="predicted"/>
<dbReference type="PANTHER" id="PTHR43065">
    <property type="entry name" value="SENSOR HISTIDINE KINASE"/>
    <property type="match status" value="1"/>
</dbReference>
<feature type="modified residue" description="4-aspartylphosphate" evidence="13">
    <location>
        <position position="962"/>
    </location>
</feature>
<keyword evidence="9 19" id="KW-0418">Kinase</keyword>
<dbReference type="InterPro" id="IPR029151">
    <property type="entry name" value="Sensor-like_sf"/>
</dbReference>
<dbReference type="InterPro" id="IPR003661">
    <property type="entry name" value="HisK_dim/P_dom"/>
</dbReference>
<dbReference type="PROSITE" id="PS50113">
    <property type="entry name" value="PAC"/>
    <property type="match status" value="1"/>
</dbReference>
<name>A0ABM8RI96_9BACT</name>
<dbReference type="Pfam" id="PF02518">
    <property type="entry name" value="HATPase_c"/>
    <property type="match status" value="1"/>
</dbReference>
<dbReference type="PROSITE" id="PS50112">
    <property type="entry name" value="PAS"/>
    <property type="match status" value="1"/>
</dbReference>
<dbReference type="InterPro" id="IPR029016">
    <property type="entry name" value="GAF-like_dom_sf"/>
</dbReference>
<dbReference type="CDD" id="cd00130">
    <property type="entry name" value="PAS"/>
    <property type="match status" value="1"/>
</dbReference>
<keyword evidence="5 13" id="KW-0597">Phosphoprotein</keyword>
<comment type="subcellular location">
    <subcellularLocation>
        <location evidence="2">Cell membrane</location>
        <topology evidence="2">Multi-pass membrane protein</topology>
    </subcellularLocation>
</comment>
<dbReference type="Pfam" id="PF00072">
    <property type="entry name" value="Response_reg"/>
    <property type="match status" value="1"/>
</dbReference>
<dbReference type="Pfam" id="PF13185">
    <property type="entry name" value="GAF_2"/>
    <property type="match status" value="1"/>
</dbReference>